<dbReference type="PATRIC" id="fig|558151.6.peg.2035"/>
<name>A0A0J7IF22_9FLAO</name>
<dbReference type="SUPFAM" id="SSF52499">
    <property type="entry name" value="Isochorismatase-like hydrolases"/>
    <property type="match status" value="1"/>
</dbReference>
<feature type="signal peptide" evidence="1">
    <location>
        <begin position="1"/>
        <end position="19"/>
    </location>
</feature>
<dbReference type="InterPro" id="IPR036380">
    <property type="entry name" value="Isochorismatase-like_sf"/>
</dbReference>
<dbReference type="GO" id="GO:0004601">
    <property type="term" value="F:peroxidase activity"/>
    <property type="evidence" value="ECO:0007669"/>
    <property type="project" value="UniProtKB-KW"/>
</dbReference>
<dbReference type="PANTHER" id="PTHR43559:SF1">
    <property type="entry name" value="HYDROLASE"/>
    <property type="match status" value="1"/>
</dbReference>
<feature type="chain" id="PRO_5005288421" evidence="1">
    <location>
        <begin position="20"/>
        <end position="229"/>
    </location>
</feature>
<dbReference type="PANTHER" id="PTHR43559">
    <property type="entry name" value="HYDROLASE YCAC-RELATED"/>
    <property type="match status" value="1"/>
</dbReference>
<organism evidence="3 4">
    <name type="scientific">Chryseobacterium angstadtii</name>
    <dbReference type="NCBI Taxonomy" id="558151"/>
    <lineage>
        <taxon>Bacteria</taxon>
        <taxon>Pseudomonadati</taxon>
        <taxon>Bacteroidota</taxon>
        <taxon>Flavobacteriia</taxon>
        <taxon>Flavobacteriales</taxon>
        <taxon>Weeksellaceae</taxon>
        <taxon>Chryseobacterium group</taxon>
        <taxon>Chryseobacterium</taxon>
    </lineage>
</organism>
<proteinExistence type="predicted"/>
<evidence type="ECO:0000313" key="3">
    <source>
        <dbReference type="EMBL" id="KMQ64526.1"/>
    </source>
</evidence>
<protein>
    <submittedName>
        <fullName evidence="3">Chloroperoxidase</fullName>
    </submittedName>
</protein>
<dbReference type="RefSeq" id="WP_048506447.1">
    <property type="nucleotide sequence ID" value="NZ_LFND01000003.1"/>
</dbReference>
<reference evidence="3 4" key="1">
    <citation type="journal article" date="2013" name="Int. J. Syst. Evol. Microbiol.">
        <title>Chryseobacterium angstadtii sp. nov., isolated from a newt tank.</title>
        <authorList>
            <person name="Kirk K.E."/>
            <person name="Hoffman J.A."/>
            <person name="Smith K.A."/>
            <person name="Strahan B.L."/>
            <person name="Failor K.C."/>
            <person name="Krebs J.E."/>
            <person name="Gale A.N."/>
            <person name="Do T.D."/>
            <person name="Sontag T.C."/>
            <person name="Batties A.M."/>
            <person name="Mistiszyn K."/>
            <person name="Newman J.D."/>
        </authorList>
    </citation>
    <scope>NUCLEOTIDE SEQUENCE [LARGE SCALE GENOMIC DNA]</scope>
    <source>
        <strain evidence="3 4">KM</strain>
    </source>
</reference>
<accession>A0A0J7IF22</accession>
<sequence>MKKLILSFAAGLLSLTATAQQPGKSLLNPTNHALVLIDHEGQMAFATKSISMEVLRNNVGLIAGGSKIFNVPTVVTTVAEKSFSGPVFPEILETYPESSSGYIDRTTMNTWEDRNAHKAITGKNKKKLVFAGLWTSVCIVGPVLSAIDEGYDVYVITDASGDISKQAHDQSVTRMVQAGAHPITSVQYVLELQRDWARKETYKPVNDLMKRFGGAYGLGIQYAQDMLKH</sequence>
<keyword evidence="3" id="KW-0575">Peroxidase</keyword>
<dbReference type="InterPro" id="IPR053152">
    <property type="entry name" value="Hydrolase_YcaC-like"/>
</dbReference>
<dbReference type="InterPro" id="IPR000868">
    <property type="entry name" value="Isochorismatase-like_dom"/>
</dbReference>
<evidence type="ECO:0000256" key="1">
    <source>
        <dbReference type="SAM" id="SignalP"/>
    </source>
</evidence>
<evidence type="ECO:0000259" key="2">
    <source>
        <dbReference type="Pfam" id="PF00857"/>
    </source>
</evidence>
<evidence type="ECO:0000313" key="4">
    <source>
        <dbReference type="Proteomes" id="UP000036261"/>
    </source>
</evidence>
<gene>
    <name evidence="3" type="ORF">ACM46_09690</name>
</gene>
<comment type="caution">
    <text evidence="3">The sequence shown here is derived from an EMBL/GenBank/DDBJ whole genome shotgun (WGS) entry which is preliminary data.</text>
</comment>
<dbReference type="STRING" id="558151.ACM46_09690"/>
<dbReference type="Gene3D" id="3.40.50.850">
    <property type="entry name" value="Isochorismatase-like"/>
    <property type="match status" value="1"/>
</dbReference>
<dbReference type="Pfam" id="PF00857">
    <property type="entry name" value="Isochorismatase"/>
    <property type="match status" value="1"/>
</dbReference>
<dbReference type="CDD" id="cd01012">
    <property type="entry name" value="YcaC_related"/>
    <property type="match status" value="1"/>
</dbReference>
<dbReference type="OrthoDB" id="9789777at2"/>
<keyword evidence="3" id="KW-0560">Oxidoreductase</keyword>
<dbReference type="EMBL" id="LFND01000003">
    <property type="protein sequence ID" value="KMQ64526.1"/>
    <property type="molecule type" value="Genomic_DNA"/>
</dbReference>
<keyword evidence="4" id="KW-1185">Reference proteome</keyword>
<feature type="domain" description="Isochorismatase-like" evidence="2">
    <location>
        <begin position="33"/>
        <end position="185"/>
    </location>
</feature>
<dbReference type="AlphaFoldDB" id="A0A0J7IF22"/>
<keyword evidence="1" id="KW-0732">Signal</keyword>
<dbReference type="Proteomes" id="UP000036261">
    <property type="component" value="Unassembled WGS sequence"/>
</dbReference>